<dbReference type="Pfam" id="PF12671">
    <property type="entry name" value="Amidase_6"/>
    <property type="match status" value="1"/>
</dbReference>
<evidence type="ECO:0000256" key="1">
    <source>
        <dbReference type="SAM" id="Phobius"/>
    </source>
</evidence>
<organism evidence="3 4">
    <name type="scientific">Caldicellulosiruptor saccharolyticus (strain ATCC 43494 / DSM 8903 / Tp8T 6331)</name>
    <dbReference type="NCBI Taxonomy" id="351627"/>
    <lineage>
        <taxon>Bacteria</taxon>
        <taxon>Bacillati</taxon>
        <taxon>Bacillota</taxon>
        <taxon>Bacillota incertae sedis</taxon>
        <taxon>Caldicellulosiruptorales</taxon>
        <taxon>Caldicellulosiruptoraceae</taxon>
        <taxon>Caldicellulosiruptor</taxon>
    </lineage>
</organism>
<evidence type="ECO:0000259" key="2">
    <source>
        <dbReference type="Pfam" id="PF12671"/>
    </source>
</evidence>
<evidence type="ECO:0000313" key="4">
    <source>
        <dbReference type="Proteomes" id="UP000000256"/>
    </source>
</evidence>
<keyword evidence="1" id="KW-0812">Transmembrane</keyword>
<dbReference type="eggNOG" id="ENOG5033QB4">
    <property type="taxonomic scope" value="Bacteria"/>
</dbReference>
<dbReference type="InterPro" id="IPR018247">
    <property type="entry name" value="EF_Hand_1_Ca_BS"/>
</dbReference>
<reference evidence="3 4" key="1">
    <citation type="journal article" date="2008" name="Appl. Environ. Microbiol.">
        <title>Hydrogenomics of the extremely thermophilic bacterium Caldicellulosiruptor saccharolyticus.</title>
        <authorList>
            <person name="van de Werken H.J."/>
            <person name="Verhaart M.R."/>
            <person name="VanFossen A.L."/>
            <person name="Willquist K."/>
            <person name="Lewis D.L."/>
            <person name="Nichols J.D."/>
            <person name="Goorissen H.P."/>
            <person name="Mongodin E.F."/>
            <person name="Nelson K.E."/>
            <person name="van Niel E.W."/>
            <person name="Stams A.J."/>
            <person name="Ward D.E."/>
            <person name="de Vos W.M."/>
            <person name="van der Oost J."/>
            <person name="Kelly R.M."/>
            <person name="Kengen S.W."/>
        </authorList>
    </citation>
    <scope>NUCLEOTIDE SEQUENCE [LARGE SCALE GENOMIC DNA]</scope>
    <source>
        <strain evidence="4">ATCC 43494 / DSM 8903 / Tp8T 6331</strain>
    </source>
</reference>
<evidence type="ECO:0000313" key="3">
    <source>
        <dbReference type="EMBL" id="ABP67507.1"/>
    </source>
</evidence>
<dbReference type="HOGENOM" id="CLU_058013_0_0_9"/>
<feature type="domain" description="Putative amidase" evidence="2">
    <location>
        <begin position="233"/>
        <end position="401"/>
    </location>
</feature>
<sequence length="421" mass="49485">MKKFIKLFPFLIVILVIVSQTTIIYYYAFGKNMDNVKLELSQIPITNEDISEIKILITNYFKLRLESLKNETVQDFSPLFDTYDENGISNYKYESAYISYLLAAKKYFNEKLDKYELNLYFKNFEKDNGNNFLVTVYDGSYLFYNITREKPDIENTLHLIKVTKRNNHYFIVSDEYYTEFKESIASYNELIQLSNNISTEDSKIRKIYSDIMRSKSSEDISINSYPGDYYVPYDRAKAVNYALSHTSNYDNDTNYNSKFKNFANSTYTAGDCQNFVSQCLWYGYGGIDDQTNINAHQLPMTYDWWCDKYNASCTSDGKWNWTYVAHFYSWLTSNNYGPRGQDIVYTDVEKGDIIFKSDLSHVYIITDIVDFDNDNQVDWNEIYVSAHTKNRLNNRLSSIYPSPTSSLKFVKVYSFKWNSGK</sequence>
<dbReference type="KEGG" id="csc:Csac_1922"/>
<gene>
    <name evidence="3" type="ordered locus">Csac_1922</name>
</gene>
<keyword evidence="1" id="KW-1133">Transmembrane helix</keyword>
<dbReference type="PROSITE" id="PS00018">
    <property type="entry name" value="EF_HAND_1"/>
    <property type="match status" value="1"/>
</dbReference>
<accession>A4XKS2</accession>
<dbReference type="EMBL" id="CP000679">
    <property type="protein sequence ID" value="ABP67507.1"/>
    <property type="molecule type" value="Genomic_DNA"/>
</dbReference>
<dbReference type="OrthoDB" id="2194542at2"/>
<dbReference type="InterPro" id="IPR024301">
    <property type="entry name" value="Amidase_6"/>
</dbReference>
<proteinExistence type="predicted"/>
<keyword evidence="4" id="KW-1185">Reference proteome</keyword>
<dbReference type="AlphaFoldDB" id="A4XKS2"/>
<dbReference type="RefSeq" id="WP_011917443.1">
    <property type="nucleotide sequence ID" value="NC_009437.1"/>
</dbReference>
<keyword evidence="1" id="KW-0472">Membrane</keyword>
<dbReference type="Proteomes" id="UP000000256">
    <property type="component" value="Chromosome"/>
</dbReference>
<feature type="transmembrane region" description="Helical" evidence="1">
    <location>
        <begin position="7"/>
        <end position="28"/>
    </location>
</feature>
<protein>
    <recommendedName>
        <fullName evidence="2">Putative amidase domain-containing protein</fullName>
    </recommendedName>
</protein>
<name>A4XKS2_CALS8</name>